<dbReference type="AlphaFoldDB" id="A0A2H3JPR4"/>
<feature type="region of interest" description="Disordered" evidence="1">
    <location>
        <begin position="144"/>
        <end position="177"/>
    </location>
</feature>
<organism evidence="2 3">
    <name type="scientific">Wolfiporia cocos (strain MD-104)</name>
    <name type="common">Brown rot fungus</name>
    <dbReference type="NCBI Taxonomy" id="742152"/>
    <lineage>
        <taxon>Eukaryota</taxon>
        <taxon>Fungi</taxon>
        <taxon>Dikarya</taxon>
        <taxon>Basidiomycota</taxon>
        <taxon>Agaricomycotina</taxon>
        <taxon>Agaricomycetes</taxon>
        <taxon>Polyporales</taxon>
        <taxon>Phaeolaceae</taxon>
        <taxon>Wolfiporia</taxon>
    </lineage>
</organism>
<sequence length="177" mass="19997">MACSQLVQKERLCLYDLWHNVNAELQSLRDPSSRIDTAPRTHPHPGYVRTRLFIFRRPRRMMQPIKNMSDCSRLWPVLAPQVIPCMSAVRKSTLLTTIMMNPSSRAKRREKQHMTTPRGGTAGGRGPILSDAAKQPRGRAGLRAFPEHSGGVREASRPHCYRSGTRRTHTQIPGVHG</sequence>
<keyword evidence="3" id="KW-1185">Reference proteome</keyword>
<reference evidence="2 3" key="1">
    <citation type="journal article" date="2012" name="Science">
        <title>The Paleozoic origin of enzymatic lignin decomposition reconstructed from 31 fungal genomes.</title>
        <authorList>
            <person name="Floudas D."/>
            <person name="Binder M."/>
            <person name="Riley R."/>
            <person name="Barry K."/>
            <person name="Blanchette R.A."/>
            <person name="Henrissat B."/>
            <person name="Martinez A.T."/>
            <person name="Otillar R."/>
            <person name="Spatafora J.W."/>
            <person name="Yadav J.S."/>
            <person name="Aerts A."/>
            <person name="Benoit I."/>
            <person name="Boyd A."/>
            <person name="Carlson A."/>
            <person name="Copeland A."/>
            <person name="Coutinho P.M."/>
            <person name="de Vries R.P."/>
            <person name="Ferreira P."/>
            <person name="Findley K."/>
            <person name="Foster B."/>
            <person name="Gaskell J."/>
            <person name="Glotzer D."/>
            <person name="Gorecki P."/>
            <person name="Heitman J."/>
            <person name="Hesse C."/>
            <person name="Hori C."/>
            <person name="Igarashi K."/>
            <person name="Jurgens J.A."/>
            <person name="Kallen N."/>
            <person name="Kersten P."/>
            <person name="Kohler A."/>
            <person name="Kuees U."/>
            <person name="Kumar T.K.A."/>
            <person name="Kuo A."/>
            <person name="LaButti K."/>
            <person name="Larrondo L.F."/>
            <person name="Lindquist E."/>
            <person name="Ling A."/>
            <person name="Lombard V."/>
            <person name="Lucas S."/>
            <person name="Lundell T."/>
            <person name="Martin R."/>
            <person name="McLaughlin D.J."/>
            <person name="Morgenstern I."/>
            <person name="Morin E."/>
            <person name="Murat C."/>
            <person name="Nagy L.G."/>
            <person name="Nolan M."/>
            <person name="Ohm R.A."/>
            <person name="Patyshakuliyeva A."/>
            <person name="Rokas A."/>
            <person name="Ruiz-Duenas F.J."/>
            <person name="Sabat G."/>
            <person name="Salamov A."/>
            <person name="Samejima M."/>
            <person name="Schmutz J."/>
            <person name="Slot J.C."/>
            <person name="St John F."/>
            <person name="Stenlid J."/>
            <person name="Sun H."/>
            <person name="Sun S."/>
            <person name="Syed K."/>
            <person name="Tsang A."/>
            <person name="Wiebenga A."/>
            <person name="Young D."/>
            <person name="Pisabarro A."/>
            <person name="Eastwood D.C."/>
            <person name="Martin F."/>
            <person name="Cullen D."/>
            <person name="Grigoriev I.V."/>
            <person name="Hibbett D.S."/>
        </authorList>
    </citation>
    <scope>NUCLEOTIDE SEQUENCE [LARGE SCALE GENOMIC DNA]</scope>
    <source>
        <strain evidence="2 3">MD-104</strain>
    </source>
</reference>
<dbReference type="Proteomes" id="UP000218811">
    <property type="component" value="Unassembled WGS sequence"/>
</dbReference>
<protein>
    <submittedName>
        <fullName evidence="2">Uncharacterized protein</fullName>
    </submittedName>
</protein>
<dbReference type="EMBL" id="KB468146">
    <property type="protein sequence ID" value="PCH43891.1"/>
    <property type="molecule type" value="Genomic_DNA"/>
</dbReference>
<evidence type="ECO:0000256" key="1">
    <source>
        <dbReference type="SAM" id="MobiDB-lite"/>
    </source>
</evidence>
<evidence type="ECO:0000313" key="2">
    <source>
        <dbReference type="EMBL" id="PCH43891.1"/>
    </source>
</evidence>
<proteinExistence type="predicted"/>
<evidence type="ECO:0000313" key="3">
    <source>
        <dbReference type="Proteomes" id="UP000218811"/>
    </source>
</evidence>
<accession>A0A2H3JPR4</accession>
<name>A0A2H3JPR4_WOLCO</name>
<feature type="region of interest" description="Disordered" evidence="1">
    <location>
        <begin position="104"/>
        <end position="128"/>
    </location>
</feature>
<gene>
    <name evidence="2" type="ORF">WOLCODRAFT_153941</name>
</gene>